<sequence length="384" mass="43140">MSAIGHFHDRCPPATPPTTVFVTQVCDWAVTRRGPRRYCGSVTSREPSWEPDVLPGFWQRTIDLGPDPDGEGDLFATLVRRGDPESTGRAEHAVLALHGYTDYFFNTELADRFAAHGFAFYALDLDKCGRSRRDGQTPHFTTDLTRYDAELEQALSIIGYDTAGARVCLYGHSAGGLIVTLFADRMRRRNRQATHNITGLVLNSPFFDLHGPGILRTAPTSLTLRALARWRKHTVIRKPTVGGYGTTLHRDYHGEFEYNLDWKPVGGFPITLGWINAIRRGQAQLHRGLDVGMPNLILRSDHSVRETDDPEAIQRGDAVLDVRQIARWAGCVGGRSTIVAIPDAKHDVFLSLAEPRAQAYRELDRWLDEYLSLQNPTQRLVRDR</sequence>
<dbReference type="InterPro" id="IPR051044">
    <property type="entry name" value="MAG_DAG_Lipase"/>
</dbReference>
<evidence type="ECO:0000259" key="1">
    <source>
        <dbReference type="Pfam" id="PF12146"/>
    </source>
</evidence>
<dbReference type="InterPro" id="IPR029058">
    <property type="entry name" value="AB_hydrolase_fold"/>
</dbReference>
<reference evidence="2 3" key="1">
    <citation type="journal article" date="2013" name="Genome Announc.">
        <title>Draft genome sequence of MKD8, a conjugal recipient Mycobacterium smegmatis strain.</title>
        <authorList>
            <person name="Gray T.A."/>
            <person name="Palumbo M.J."/>
            <person name="Derbyshire K.M."/>
        </authorList>
    </citation>
    <scope>NUCLEOTIDE SEQUENCE [LARGE SCALE GENOMIC DNA]</scope>
    <source>
        <strain evidence="2 3">MKD8</strain>
    </source>
</reference>
<feature type="domain" description="Serine aminopeptidase S33" evidence="1">
    <location>
        <begin position="90"/>
        <end position="298"/>
    </location>
</feature>
<accession>A0A2U9PPC1</accession>
<dbReference type="Gene3D" id="3.40.50.1820">
    <property type="entry name" value="alpha/beta hydrolase"/>
    <property type="match status" value="1"/>
</dbReference>
<dbReference type="InterPro" id="IPR022742">
    <property type="entry name" value="Hydrolase_4"/>
</dbReference>
<reference evidence="3" key="2">
    <citation type="submission" date="2018-03" db="EMBL/GenBank/DDBJ databases">
        <authorList>
            <person name="Derbyshire K."/>
            <person name="Gray T.A."/>
            <person name="Champion M."/>
        </authorList>
    </citation>
    <scope>NUCLEOTIDE SEQUENCE [LARGE SCALE GENOMIC DNA]</scope>
    <source>
        <strain evidence="3">MKD8</strain>
    </source>
</reference>
<dbReference type="SUPFAM" id="SSF53474">
    <property type="entry name" value="alpha/beta-Hydrolases"/>
    <property type="match status" value="1"/>
</dbReference>
<evidence type="ECO:0000313" key="3">
    <source>
        <dbReference type="Proteomes" id="UP000011200"/>
    </source>
</evidence>
<protein>
    <recommendedName>
        <fullName evidence="1">Serine aminopeptidase S33 domain-containing protein</fullName>
    </recommendedName>
</protein>
<proteinExistence type="predicted"/>
<organism evidence="2 3">
    <name type="scientific">Mycolicibacterium smegmatis (strain MKD8)</name>
    <name type="common">Mycobacterium smegmatis</name>
    <dbReference type="NCBI Taxonomy" id="1214915"/>
    <lineage>
        <taxon>Bacteria</taxon>
        <taxon>Bacillati</taxon>
        <taxon>Actinomycetota</taxon>
        <taxon>Actinomycetes</taxon>
        <taxon>Mycobacteriales</taxon>
        <taxon>Mycobacteriaceae</taxon>
        <taxon>Mycolicibacterium</taxon>
    </lineage>
</organism>
<dbReference type="Pfam" id="PF12146">
    <property type="entry name" value="Hydrolase_4"/>
    <property type="match status" value="1"/>
</dbReference>
<evidence type="ECO:0000313" key="2">
    <source>
        <dbReference type="EMBL" id="AWT53573.1"/>
    </source>
</evidence>
<dbReference type="PANTHER" id="PTHR11614">
    <property type="entry name" value="PHOSPHOLIPASE-RELATED"/>
    <property type="match status" value="1"/>
</dbReference>
<dbReference type="Proteomes" id="UP000011200">
    <property type="component" value="Chromosome"/>
</dbReference>
<name>A0A2U9PPC1_MYCSE</name>
<dbReference type="AlphaFoldDB" id="A0A2U9PPC1"/>
<dbReference type="EMBL" id="CP027541">
    <property type="protein sequence ID" value="AWT53573.1"/>
    <property type="molecule type" value="Genomic_DNA"/>
</dbReference>
<gene>
    <name evidence="2" type="ORF">D806_025940</name>
</gene>